<dbReference type="Gene3D" id="3.90.550.10">
    <property type="entry name" value="Spore Coat Polysaccharide Biosynthesis Protein SpsA, Chain A"/>
    <property type="match status" value="1"/>
</dbReference>
<dbReference type="InterPro" id="IPR001538">
    <property type="entry name" value="Man6P_isomerase-2_C"/>
</dbReference>
<dbReference type="OrthoDB" id="5594057at2759"/>
<dbReference type="InterPro" id="IPR051161">
    <property type="entry name" value="Mannose-6P_isomerase_type2"/>
</dbReference>
<evidence type="ECO:0000256" key="5">
    <source>
        <dbReference type="ARBA" id="ARBA00023134"/>
    </source>
</evidence>
<dbReference type="NCBIfam" id="TIGR01479">
    <property type="entry name" value="GMP_PMI"/>
    <property type="match status" value="1"/>
</dbReference>
<comment type="similarity">
    <text evidence="1">Belongs to the mannose-6-phosphate isomerase type 2 family.</text>
</comment>
<sequence>MPILLVLPADHNIKNNEAFADAVRKAIPAAKQGKLVTFGITPTRPETGYGYIKAGKPKCDSAARKVKRFVEKPDLATAERYLESKDFFWNSGMFLFRADSYIEELATFDNDMKEACEDAVKYGTNDLDFLRLDSRAFKSAPDDSIDYAVMEKSDNVVVVPMNANWSDVGSWNSLADVKEKDENGNCVQGDSLLLNTSDCVVYGEKRFIATIGVKDLTIVETADAILVAKNSESQHVKAIVESLKSNKREIATSHKLTYRPWGKYDSVDSGSRFQVKRITVKPGEVLSLQKHFHRSEHWIVVSGIAEVTRNEDVFTVSENESAYIPRGAVHRLSNPGKIPLELIEVQSGSYLGEDDIVRIEDNYGRNNVTKLAG</sequence>
<dbReference type="AlphaFoldDB" id="A0A7R8ZM05"/>
<accession>A0A7R8ZM05</accession>
<evidence type="ECO:0000259" key="9">
    <source>
        <dbReference type="Pfam" id="PF22640"/>
    </source>
</evidence>
<dbReference type="Pfam" id="PF22640">
    <property type="entry name" value="ManC_GMP_beta-helix"/>
    <property type="match status" value="1"/>
</dbReference>
<dbReference type="GO" id="GO:0009298">
    <property type="term" value="P:GDP-mannose biosynthetic process"/>
    <property type="evidence" value="ECO:0007669"/>
    <property type="project" value="TreeGrafter"/>
</dbReference>
<gene>
    <name evidence="10" type="ORF">CTOB1V02_LOCUS4434</name>
</gene>
<keyword evidence="5" id="KW-0342">GTP-binding</keyword>
<dbReference type="EMBL" id="OB660847">
    <property type="protein sequence ID" value="CAD7226516.1"/>
    <property type="molecule type" value="Genomic_DNA"/>
</dbReference>
<keyword evidence="3" id="KW-0548">Nucleotidyltransferase</keyword>
<comment type="catalytic activity">
    <reaction evidence="6">
        <text>alpha-D-mannose 1-phosphate + GTP + H(+) = GDP-alpha-D-mannose + diphosphate</text>
        <dbReference type="Rhea" id="RHEA:15229"/>
        <dbReference type="ChEBI" id="CHEBI:15378"/>
        <dbReference type="ChEBI" id="CHEBI:33019"/>
        <dbReference type="ChEBI" id="CHEBI:37565"/>
        <dbReference type="ChEBI" id="CHEBI:57527"/>
        <dbReference type="ChEBI" id="CHEBI:58409"/>
        <dbReference type="EC" id="2.7.7.13"/>
    </reaction>
</comment>
<evidence type="ECO:0000256" key="4">
    <source>
        <dbReference type="ARBA" id="ARBA00022741"/>
    </source>
</evidence>
<dbReference type="InterPro" id="IPR029044">
    <property type="entry name" value="Nucleotide-diphossugar_trans"/>
</dbReference>
<feature type="domain" description="MannoseP isomerase/GMP-like beta-helix" evidence="9">
    <location>
        <begin position="192"/>
        <end position="243"/>
    </location>
</feature>
<dbReference type="PANTHER" id="PTHR46390:SF1">
    <property type="entry name" value="MANNOSE-1-PHOSPHATE GUANYLYLTRANSFERASE"/>
    <property type="match status" value="1"/>
</dbReference>
<feature type="domain" description="Mannose-6-phosphate isomerase type II C-terminal" evidence="8">
    <location>
        <begin position="247"/>
        <end position="361"/>
    </location>
</feature>
<evidence type="ECO:0000256" key="6">
    <source>
        <dbReference type="ARBA" id="ARBA00047343"/>
    </source>
</evidence>
<dbReference type="InterPro" id="IPR006375">
    <property type="entry name" value="Man1P_GuaTrfase/Man6P_Isoase"/>
</dbReference>
<evidence type="ECO:0000313" key="10">
    <source>
        <dbReference type="EMBL" id="CAD7226516.1"/>
    </source>
</evidence>
<keyword evidence="3" id="KW-0808">Transferase</keyword>
<dbReference type="GO" id="GO:0005525">
    <property type="term" value="F:GTP binding"/>
    <property type="evidence" value="ECO:0007669"/>
    <property type="project" value="UniProtKB-KW"/>
</dbReference>
<protein>
    <recommendedName>
        <fullName evidence="2">mannose-1-phosphate guanylyltransferase</fullName>
        <ecNumber evidence="2">2.7.7.13</ecNumber>
    </recommendedName>
</protein>
<dbReference type="GO" id="GO:0000271">
    <property type="term" value="P:polysaccharide biosynthetic process"/>
    <property type="evidence" value="ECO:0007669"/>
    <property type="project" value="InterPro"/>
</dbReference>
<name>A0A7R8ZM05_9CRUS</name>
<reference evidence="10" key="1">
    <citation type="submission" date="2020-11" db="EMBL/GenBank/DDBJ databases">
        <authorList>
            <person name="Tran Van P."/>
        </authorList>
    </citation>
    <scope>NUCLEOTIDE SEQUENCE</scope>
</reference>
<evidence type="ECO:0000259" key="8">
    <source>
        <dbReference type="Pfam" id="PF01050"/>
    </source>
</evidence>
<evidence type="ECO:0000256" key="3">
    <source>
        <dbReference type="ARBA" id="ARBA00022695"/>
    </source>
</evidence>
<dbReference type="Gene3D" id="2.60.120.10">
    <property type="entry name" value="Jelly Rolls"/>
    <property type="match status" value="1"/>
</dbReference>
<dbReference type="InterPro" id="IPR014710">
    <property type="entry name" value="RmlC-like_jellyroll"/>
</dbReference>
<dbReference type="SUPFAM" id="SSF53448">
    <property type="entry name" value="Nucleotide-diphospho-sugar transferases"/>
    <property type="match status" value="1"/>
</dbReference>
<evidence type="ECO:0000256" key="2">
    <source>
        <dbReference type="ARBA" id="ARBA00012387"/>
    </source>
</evidence>
<evidence type="ECO:0000256" key="1">
    <source>
        <dbReference type="ARBA" id="ARBA00006115"/>
    </source>
</evidence>
<dbReference type="PANTHER" id="PTHR46390">
    <property type="entry name" value="MANNOSE-1-PHOSPHATE GUANYLYLTRANSFERASE"/>
    <property type="match status" value="1"/>
</dbReference>
<proteinExistence type="inferred from homology"/>
<keyword evidence="4" id="KW-0547">Nucleotide-binding</keyword>
<dbReference type="Pfam" id="PF00483">
    <property type="entry name" value="NTP_transferase"/>
    <property type="match status" value="1"/>
</dbReference>
<dbReference type="SUPFAM" id="SSF51182">
    <property type="entry name" value="RmlC-like cupins"/>
    <property type="match status" value="1"/>
</dbReference>
<feature type="domain" description="Nucleotidyl transferase" evidence="7">
    <location>
        <begin position="3"/>
        <end position="183"/>
    </location>
</feature>
<dbReference type="Pfam" id="PF01050">
    <property type="entry name" value="MannoseP_isomer"/>
    <property type="match status" value="1"/>
</dbReference>
<dbReference type="CDD" id="cd02213">
    <property type="entry name" value="cupin_PMI_typeII_C"/>
    <property type="match status" value="1"/>
</dbReference>
<dbReference type="EC" id="2.7.7.13" evidence="2"/>
<organism evidence="10">
    <name type="scientific">Cyprideis torosa</name>
    <dbReference type="NCBI Taxonomy" id="163714"/>
    <lineage>
        <taxon>Eukaryota</taxon>
        <taxon>Metazoa</taxon>
        <taxon>Ecdysozoa</taxon>
        <taxon>Arthropoda</taxon>
        <taxon>Crustacea</taxon>
        <taxon>Oligostraca</taxon>
        <taxon>Ostracoda</taxon>
        <taxon>Podocopa</taxon>
        <taxon>Podocopida</taxon>
        <taxon>Cytherocopina</taxon>
        <taxon>Cytheroidea</taxon>
        <taxon>Cytherideidae</taxon>
        <taxon>Cyprideis</taxon>
    </lineage>
</organism>
<dbReference type="InterPro" id="IPR005835">
    <property type="entry name" value="NTP_transferase_dom"/>
</dbReference>
<dbReference type="GO" id="GO:0004475">
    <property type="term" value="F:mannose-1-phosphate guanylyltransferase (GTP) activity"/>
    <property type="evidence" value="ECO:0007669"/>
    <property type="project" value="UniProtKB-EC"/>
</dbReference>
<dbReference type="InterPro" id="IPR011051">
    <property type="entry name" value="RmlC_Cupin_sf"/>
</dbReference>
<dbReference type="FunFam" id="2.60.120.10:FF:000032">
    <property type="entry name" value="Mannose-1-phosphate guanylyltransferase/mannose-6-phosphate isomerase"/>
    <property type="match status" value="1"/>
</dbReference>
<evidence type="ECO:0000259" key="7">
    <source>
        <dbReference type="Pfam" id="PF00483"/>
    </source>
</evidence>
<dbReference type="InterPro" id="IPR054566">
    <property type="entry name" value="ManC/GMP-like_b-helix"/>
</dbReference>